<dbReference type="PANTHER" id="PTHR47027:SF25">
    <property type="entry name" value="REVERSE TRANSCRIPTASE DOMAIN-CONTAINING PROTEIN"/>
    <property type="match status" value="1"/>
</dbReference>
<sequence length="134" mass="15427">MRHYGIPEKFITIIRNAYTGAQSKSIHEGQLTEAFAIKTGVRQGSLLSPMLFLLAVDWIMNQATDGRRNGIQWTMFTQLDDLLAVDWIMNQATDGRRNGIQWTMFTQLDDLEFADDIALLFHNHQQMPDKLEQV</sequence>
<dbReference type="OrthoDB" id="6255742at2759"/>
<evidence type="ECO:0000313" key="1">
    <source>
        <dbReference type="EMBL" id="VDI66818.1"/>
    </source>
</evidence>
<gene>
    <name evidence="1" type="ORF">MGAL_10B034304</name>
</gene>
<proteinExistence type="predicted"/>
<comment type="caution">
    <text evidence="1">The sequence shown here is derived from an EMBL/GenBank/DDBJ whole genome shotgun (WGS) entry which is preliminary data.</text>
</comment>
<name>A0A8B6GNQ3_MYTGA</name>
<evidence type="ECO:0008006" key="3">
    <source>
        <dbReference type="Google" id="ProtNLM"/>
    </source>
</evidence>
<dbReference type="PANTHER" id="PTHR47027">
    <property type="entry name" value="REVERSE TRANSCRIPTASE DOMAIN-CONTAINING PROTEIN"/>
    <property type="match status" value="1"/>
</dbReference>
<accession>A0A8B6GNQ3</accession>
<keyword evidence="2" id="KW-1185">Reference proteome</keyword>
<protein>
    <recommendedName>
        <fullName evidence="3">Reverse transcriptase domain-containing protein</fullName>
    </recommendedName>
</protein>
<reference evidence="1" key="1">
    <citation type="submission" date="2018-11" db="EMBL/GenBank/DDBJ databases">
        <authorList>
            <person name="Alioto T."/>
            <person name="Alioto T."/>
        </authorList>
    </citation>
    <scope>NUCLEOTIDE SEQUENCE</scope>
</reference>
<dbReference type="EMBL" id="UYJE01008751">
    <property type="protein sequence ID" value="VDI66818.1"/>
    <property type="molecule type" value="Genomic_DNA"/>
</dbReference>
<evidence type="ECO:0000313" key="2">
    <source>
        <dbReference type="Proteomes" id="UP000596742"/>
    </source>
</evidence>
<organism evidence="1 2">
    <name type="scientific">Mytilus galloprovincialis</name>
    <name type="common">Mediterranean mussel</name>
    <dbReference type="NCBI Taxonomy" id="29158"/>
    <lineage>
        <taxon>Eukaryota</taxon>
        <taxon>Metazoa</taxon>
        <taxon>Spiralia</taxon>
        <taxon>Lophotrochozoa</taxon>
        <taxon>Mollusca</taxon>
        <taxon>Bivalvia</taxon>
        <taxon>Autobranchia</taxon>
        <taxon>Pteriomorphia</taxon>
        <taxon>Mytilida</taxon>
        <taxon>Mytiloidea</taxon>
        <taxon>Mytilidae</taxon>
        <taxon>Mytilinae</taxon>
        <taxon>Mytilus</taxon>
    </lineage>
</organism>
<dbReference type="AlphaFoldDB" id="A0A8B6GNQ3"/>
<dbReference type="Proteomes" id="UP000596742">
    <property type="component" value="Unassembled WGS sequence"/>
</dbReference>